<evidence type="ECO:0000313" key="3">
    <source>
        <dbReference type="Proteomes" id="UP000240009"/>
    </source>
</evidence>
<organism evidence="2 3">
    <name type="scientific">Blastopirellula marina</name>
    <dbReference type="NCBI Taxonomy" id="124"/>
    <lineage>
        <taxon>Bacteria</taxon>
        <taxon>Pseudomonadati</taxon>
        <taxon>Planctomycetota</taxon>
        <taxon>Planctomycetia</taxon>
        <taxon>Pirellulales</taxon>
        <taxon>Pirellulaceae</taxon>
        <taxon>Blastopirellula</taxon>
    </lineage>
</organism>
<name>A0A2S8F1L1_9BACT</name>
<protein>
    <submittedName>
        <fullName evidence="2">Uncharacterized protein</fullName>
    </submittedName>
</protein>
<proteinExistence type="predicted"/>
<keyword evidence="1" id="KW-0472">Membrane</keyword>
<dbReference type="AlphaFoldDB" id="A0A2S8F1L1"/>
<keyword evidence="1" id="KW-0812">Transmembrane</keyword>
<dbReference type="Proteomes" id="UP000240009">
    <property type="component" value="Unassembled WGS sequence"/>
</dbReference>
<feature type="transmembrane region" description="Helical" evidence="1">
    <location>
        <begin position="47"/>
        <end position="64"/>
    </location>
</feature>
<evidence type="ECO:0000256" key="1">
    <source>
        <dbReference type="SAM" id="Phobius"/>
    </source>
</evidence>
<accession>A0A2S8F1L1</accession>
<gene>
    <name evidence="2" type="ORF">C5Y96_21470</name>
</gene>
<keyword evidence="1" id="KW-1133">Transmembrane helix</keyword>
<sequence>MLLPLLGCTDSSLLTREDAQSLSTGITGLIVTPDKQRVSDLDDFEQMFLGRIAIAGIIAILPVLRKLSDTPIAGAGDVQ</sequence>
<dbReference type="EMBL" id="PUIA01000069">
    <property type="protein sequence ID" value="PQO26023.1"/>
    <property type="molecule type" value="Genomic_DNA"/>
</dbReference>
<reference evidence="2 3" key="1">
    <citation type="submission" date="2018-02" db="EMBL/GenBank/DDBJ databases">
        <title>Comparative genomes isolates from brazilian mangrove.</title>
        <authorList>
            <person name="Araujo J.E."/>
            <person name="Taketani R.G."/>
            <person name="Silva M.C.P."/>
            <person name="Loureco M.V."/>
            <person name="Andreote F.D."/>
        </authorList>
    </citation>
    <scope>NUCLEOTIDE SEQUENCE [LARGE SCALE GENOMIC DNA]</scope>
    <source>
        <strain evidence="2 3">HEX-2 MGV</strain>
    </source>
</reference>
<evidence type="ECO:0000313" key="2">
    <source>
        <dbReference type="EMBL" id="PQO26023.1"/>
    </source>
</evidence>
<comment type="caution">
    <text evidence="2">The sequence shown here is derived from an EMBL/GenBank/DDBJ whole genome shotgun (WGS) entry which is preliminary data.</text>
</comment>